<dbReference type="SMART" id="SM00260">
    <property type="entry name" value="CheW"/>
    <property type="match status" value="2"/>
</dbReference>
<dbReference type="PANTHER" id="PTHR43395:SF1">
    <property type="entry name" value="CHEMOTAXIS PROTEIN CHEA"/>
    <property type="match status" value="1"/>
</dbReference>
<dbReference type="Pfam" id="PF01627">
    <property type="entry name" value="Hpt"/>
    <property type="match status" value="1"/>
</dbReference>
<evidence type="ECO:0000256" key="9">
    <source>
        <dbReference type="PROSITE-ProRule" id="PRU00110"/>
    </source>
</evidence>
<evidence type="ECO:0000313" key="17">
    <source>
        <dbReference type="Proteomes" id="UP000306585"/>
    </source>
</evidence>
<evidence type="ECO:0000259" key="13">
    <source>
        <dbReference type="PROSITE" id="PS50110"/>
    </source>
</evidence>
<dbReference type="Pfam" id="PF00072">
    <property type="entry name" value="Response_reg"/>
    <property type="match status" value="1"/>
</dbReference>
<dbReference type="InterPro" id="IPR001789">
    <property type="entry name" value="Sig_transdc_resp-reg_receiver"/>
</dbReference>
<dbReference type="SMART" id="SM00073">
    <property type="entry name" value="HPT"/>
    <property type="match status" value="1"/>
</dbReference>
<dbReference type="Gene3D" id="3.30.565.10">
    <property type="entry name" value="Histidine kinase-like ATPase, C-terminal domain"/>
    <property type="match status" value="1"/>
</dbReference>
<dbReference type="RefSeq" id="WP_138238891.1">
    <property type="nucleotide sequence ID" value="NZ_VBRY01000004.1"/>
</dbReference>
<dbReference type="Gene3D" id="1.20.120.160">
    <property type="entry name" value="HPT domain"/>
    <property type="match status" value="1"/>
</dbReference>
<dbReference type="PANTHER" id="PTHR43395">
    <property type="entry name" value="SENSOR HISTIDINE KINASE CHEA"/>
    <property type="match status" value="1"/>
</dbReference>
<dbReference type="CDD" id="cd00088">
    <property type="entry name" value="HPT"/>
    <property type="match status" value="1"/>
</dbReference>
<dbReference type="InterPro" id="IPR036890">
    <property type="entry name" value="HATPase_C_sf"/>
</dbReference>
<feature type="modified residue" description="Phosphohistidine" evidence="9">
    <location>
        <position position="45"/>
    </location>
</feature>
<feature type="modified residue" description="4-aspartylphosphate" evidence="10">
    <location>
        <position position="912"/>
    </location>
</feature>
<comment type="catalytic activity">
    <reaction evidence="1">
        <text>ATP + protein L-histidine = ADP + protein N-phospho-L-histidine.</text>
        <dbReference type="EC" id="2.7.13.3"/>
    </reaction>
</comment>
<evidence type="ECO:0000256" key="3">
    <source>
        <dbReference type="ARBA" id="ARBA00021495"/>
    </source>
</evidence>
<dbReference type="InterPro" id="IPR037006">
    <property type="entry name" value="CheA-like_homodim_sf"/>
</dbReference>
<dbReference type="InterPro" id="IPR008207">
    <property type="entry name" value="Sig_transdc_His_kin_Hpt_dom"/>
</dbReference>
<keyword evidence="17" id="KW-1185">Reference proteome</keyword>
<dbReference type="Pfam" id="PF02518">
    <property type="entry name" value="HATPase_c"/>
    <property type="match status" value="1"/>
</dbReference>
<dbReference type="Gene3D" id="2.30.30.40">
    <property type="entry name" value="SH3 Domains"/>
    <property type="match status" value="1"/>
</dbReference>
<dbReference type="PRINTS" id="PR00344">
    <property type="entry name" value="BCTRLSENSOR"/>
</dbReference>
<gene>
    <name evidence="16" type="ORF">FEF65_06010</name>
</gene>
<feature type="domain" description="Histidine kinase" evidence="12">
    <location>
        <begin position="352"/>
        <end position="559"/>
    </location>
</feature>
<dbReference type="SUPFAM" id="SSF47384">
    <property type="entry name" value="Homodimeric domain of signal transducing histidine kinase"/>
    <property type="match status" value="1"/>
</dbReference>
<feature type="domain" description="CheW-like" evidence="14">
    <location>
        <begin position="561"/>
        <end position="695"/>
    </location>
</feature>
<dbReference type="Pfam" id="PF02895">
    <property type="entry name" value="H-kinase_dim"/>
    <property type="match status" value="1"/>
</dbReference>
<feature type="compositionally biased region" description="Basic and acidic residues" evidence="11">
    <location>
        <begin position="294"/>
        <end position="304"/>
    </location>
</feature>
<evidence type="ECO:0000256" key="1">
    <source>
        <dbReference type="ARBA" id="ARBA00000085"/>
    </source>
</evidence>
<dbReference type="SMART" id="SM01231">
    <property type="entry name" value="H-kinase_dim"/>
    <property type="match status" value="1"/>
</dbReference>
<dbReference type="InterPro" id="IPR003594">
    <property type="entry name" value="HATPase_dom"/>
</dbReference>
<comment type="caution">
    <text evidence="16">The sequence shown here is derived from an EMBL/GenBank/DDBJ whole genome shotgun (WGS) entry which is preliminary data.</text>
</comment>
<keyword evidence="5" id="KW-0808">Transferase</keyword>
<dbReference type="GO" id="GO:0006935">
    <property type="term" value="P:chemotaxis"/>
    <property type="evidence" value="ECO:0007669"/>
    <property type="project" value="InterPro"/>
</dbReference>
<dbReference type="PROSITE" id="PS50851">
    <property type="entry name" value="CHEW"/>
    <property type="match status" value="1"/>
</dbReference>
<dbReference type="PROSITE" id="PS50894">
    <property type="entry name" value="HPT"/>
    <property type="match status" value="1"/>
</dbReference>
<keyword evidence="7" id="KW-0902">Two-component regulatory system</keyword>
<accession>A0A5R9GSG1</accession>
<dbReference type="CDD" id="cd16916">
    <property type="entry name" value="HATPase_CheA-like"/>
    <property type="match status" value="1"/>
</dbReference>
<organism evidence="16 17">
    <name type="scientific">Mariprofundus erugo</name>
    <dbReference type="NCBI Taxonomy" id="2528639"/>
    <lineage>
        <taxon>Bacteria</taxon>
        <taxon>Pseudomonadati</taxon>
        <taxon>Pseudomonadota</taxon>
        <taxon>Candidatius Mariprofundia</taxon>
        <taxon>Mariprofundales</taxon>
        <taxon>Mariprofundaceae</taxon>
        <taxon>Mariprofundus</taxon>
    </lineage>
</organism>
<evidence type="ECO:0000313" key="16">
    <source>
        <dbReference type="EMBL" id="TLS67995.1"/>
    </source>
</evidence>
<keyword evidence="6" id="KW-0418">Kinase</keyword>
<comment type="function">
    <text evidence="8">Involved in the transmission of sensory signals from the chemoreceptors to the flagellar motors. CheA is autophosphorylated; it can transfer its phosphate group to either CheB or CheY.</text>
</comment>
<dbReference type="InterPro" id="IPR036641">
    <property type="entry name" value="HPT_dom_sf"/>
</dbReference>
<evidence type="ECO:0000259" key="15">
    <source>
        <dbReference type="PROSITE" id="PS50894"/>
    </source>
</evidence>
<dbReference type="InterPro" id="IPR004105">
    <property type="entry name" value="CheA-like_dim"/>
</dbReference>
<feature type="domain" description="Response regulatory" evidence="13">
    <location>
        <begin position="863"/>
        <end position="977"/>
    </location>
</feature>
<dbReference type="InterPro" id="IPR005467">
    <property type="entry name" value="His_kinase_dom"/>
</dbReference>
<dbReference type="Gene3D" id="3.40.50.2300">
    <property type="match status" value="1"/>
</dbReference>
<reference evidence="16 17" key="1">
    <citation type="journal article" date="2019" name="Appl. Environ. Microbiol.">
        <title>Environmental Evidence and Genomic Insight of Iron-oxidizing Bacteria Preference Towards More Corrosion Resistant Stainless Steel at Higher Salinities.</title>
        <authorList>
            <person name="Garrison C.E."/>
            <person name="Price K.A."/>
            <person name="Field E.K."/>
        </authorList>
    </citation>
    <scope>NUCLEOTIDE SEQUENCE [LARGE SCALE GENOMIC DNA]</scope>
    <source>
        <strain evidence="16 17">P3</strain>
    </source>
</reference>
<keyword evidence="4 10" id="KW-0597">Phosphoprotein</keyword>
<evidence type="ECO:0000256" key="11">
    <source>
        <dbReference type="SAM" id="MobiDB-lite"/>
    </source>
</evidence>
<name>A0A5R9GSG1_9PROT</name>
<dbReference type="InterPro" id="IPR051315">
    <property type="entry name" value="Bact_Chemotaxis_CheA"/>
</dbReference>
<evidence type="ECO:0000259" key="14">
    <source>
        <dbReference type="PROSITE" id="PS50851"/>
    </source>
</evidence>
<dbReference type="InterPro" id="IPR036061">
    <property type="entry name" value="CheW-like_dom_sf"/>
</dbReference>
<evidence type="ECO:0000256" key="7">
    <source>
        <dbReference type="ARBA" id="ARBA00023012"/>
    </source>
</evidence>
<evidence type="ECO:0000256" key="4">
    <source>
        <dbReference type="ARBA" id="ARBA00022553"/>
    </source>
</evidence>
<evidence type="ECO:0000256" key="10">
    <source>
        <dbReference type="PROSITE-ProRule" id="PRU00169"/>
    </source>
</evidence>
<sequence length="1001" mass="109208">MDEELLSEFLTESNENMASIEEQLMELEANPGDEELVNAIFRIIHTVKGSCGFIGLTRLEKVAHAGENLLGKVRALKFQVNDDIVSLLLSCADAINAILDGLQSDGVEPDIDHSALIRRLQAAERLVEVMAGSQQPAAKPVAAPAAGKKVAPQPVVAANQDSGMVAEGDITPEMWLEGFDDAVYSQLRDKGWLTPSQAVAAGFAALRELDALTPADALKILGAAKAVIAAGGIRTKAVAAEPEAVEPDMEEVASVAAPAAAPVAPEPLSAPPPALRTPPEVKVEKEPLPAVSAKEVEKGEDAAGRKPAAGAGSIRVDVELLDSLMNQVGELVLTRNRLVQMVAASGSMEFMRVGREVDQVTERLQAQLLRTRMQPIKTIWGNMPRVVRDISKQLQKQIVVEMEGEETELDRTILNALKDPLTHIIRNSCDHGIEPSAVRIAAGKPAVGTIRLNAAQESGYIVILIEDDGAGIPADKVKAKAVAMGVITEDEAAAMNDKVALQLIFNAGLSTAETVSNFSGRGVGMDVVRTEIEKVGGSVDISSTIGSGTTLRIRIPLTLAIISAMIIGCRERRFAVPQISIRELLSAPATSEEWRMIGDQPFFRLRGRLLPVLDLASTLQLDQQRRNAGSIVVIDAGERSLGLLVDTIFGSEEIVVKPLGIHFRNLSQYGGCSILGDGAVIPILDCNGLAQMMKISDEMEASARIRQEEEIRQENDLQHVLLFTHADGRYAIPMALIERLEHFPRERIERSGSSEVLQYRHGEVIRVLRWGDLIGQPDELSEEVYGLILSDGDHRMCLQVNEIEDIIEVPLEIKKPVQDEFFLGTAVIQNQVAEVVDVFDVIKRAVPDWFKSKAGGASQQRSRILFAEDTPFFRNLVLPVLESMHFEVWIACDGEQAKKILEERVPDIVLTDLEMPKMNGYELAGWIRSNKQLQHLPVVALTATPPDENDEEQRRNFDEVLVKFDRHSLVEHLRDVLASHAHRGQPPAVEDAQIISGEVTR</sequence>
<dbReference type="InterPro" id="IPR002545">
    <property type="entry name" value="CheW-lke_dom"/>
</dbReference>
<dbReference type="EC" id="2.7.13.3" evidence="2"/>
<dbReference type="SUPFAM" id="SSF47226">
    <property type="entry name" value="Histidine-containing phosphotransfer domain, HPT domain"/>
    <property type="match status" value="1"/>
</dbReference>
<dbReference type="GO" id="GO:0000155">
    <property type="term" value="F:phosphorelay sensor kinase activity"/>
    <property type="evidence" value="ECO:0007669"/>
    <property type="project" value="InterPro"/>
</dbReference>
<dbReference type="FunFam" id="3.30.565.10:FF:000016">
    <property type="entry name" value="Chemotaxis protein CheA, putative"/>
    <property type="match status" value="1"/>
</dbReference>
<evidence type="ECO:0000256" key="2">
    <source>
        <dbReference type="ARBA" id="ARBA00012438"/>
    </source>
</evidence>
<evidence type="ECO:0000256" key="8">
    <source>
        <dbReference type="ARBA" id="ARBA00035100"/>
    </source>
</evidence>
<dbReference type="SUPFAM" id="SSF52172">
    <property type="entry name" value="CheY-like"/>
    <property type="match status" value="1"/>
</dbReference>
<dbReference type="InterPro" id="IPR004358">
    <property type="entry name" value="Sig_transdc_His_kin-like_C"/>
</dbReference>
<dbReference type="PROSITE" id="PS50109">
    <property type="entry name" value="HIS_KIN"/>
    <property type="match status" value="1"/>
</dbReference>
<evidence type="ECO:0000256" key="5">
    <source>
        <dbReference type="ARBA" id="ARBA00022679"/>
    </source>
</evidence>
<feature type="domain" description="HPt" evidence="15">
    <location>
        <begin position="1"/>
        <end position="102"/>
    </location>
</feature>
<dbReference type="SMART" id="SM00448">
    <property type="entry name" value="REC"/>
    <property type="match status" value="1"/>
</dbReference>
<evidence type="ECO:0000256" key="6">
    <source>
        <dbReference type="ARBA" id="ARBA00022777"/>
    </source>
</evidence>
<dbReference type="SUPFAM" id="SSF55874">
    <property type="entry name" value="ATPase domain of HSP90 chaperone/DNA topoisomerase II/histidine kinase"/>
    <property type="match status" value="1"/>
</dbReference>
<dbReference type="InterPro" id="IPR011006">
    <property type="entry name" value="CheY-like_superfamily"/>
</dbReference>
<dbReference type="PROSITE" id="PS50110">
    <property type="entry name" value="RESPONSE_REGULATORY"/>
    <property type="match status" value="1"/>
</dbReference>
<feature type="region of interest" description="Disordered" evidence="11">
    <location>
        <begin position="981"/>
        <end position="1001"/>
    </location>
</feature>
<dbReference type="Pfam" id="PF01584">
    <property type="entry name" value="CheW"/>
    <property type="match status" value="2"/>
</dbReference>
<proteinExistence type="predicted"/>
<dbReference type="GO" id="GO:0005737">
    <property type="term" value="C:cytoplasm"/>
    <property type="evidence" value="ECO:0007669"/>
    <property type="project" value="InterPro"/>
</dbReference>
<feature type="compositionally biased region" description="Pro residues" evidence="11">
    <location>
        <begin position="264"/>
        <end position="276"/>
    </location>
</feature>
<dbReference type="Proteomes" id="UP000306585">
    <property type="component" value="Unassembled WGS sequence"/>
</dbReference>
<dbReference type="AlphaFoldDB" id="A0A5R9GSG1"/>
<dbReference type="InterPro" id="IPR036097">
    <property type="entry name" value="HisK_dim/P_sf"/>
</dbReference>
<evidence type="ECO:0000259" key="12">
    <source>
        <dbReference type="PROSITE" id="PS50109"/>
    </source>
</evidence>
<dbReference type="SMART" id="SM00387">
    <property type="entry name" value="HATPase_c"/>
    <property type="match status" value="1"/>
</dbReference>
<dbReference type="EMBL" id="VBRY01000004">
    <property type="protein sequence ID" value="TLS67995.1"/>
    <property type="molecule type" value="Genomic_DNA"/>
</dbReference>
<dbReference type="SUPFAM" id="SSF50341">
    <property type="entry name" value="CheW-like"/>
    <property type="match status" value="2"/>
</dbReference>
<protein>
    <recommendedName>
        <fullName evidence="3">Chemotaxis protein CheA</fullName>
        <ecNumber evidence="2">2.7.13.3</ecNumber>
    </recommendedName>
</protein>
<dbReference type="Gene3D" id="1.10.287.560">
    <property type="entry name" value="Histidine kinase CheA-like, homodimeric domain"/>
    <property type="match status" value="1"/>
</dbReference>
<feature type="region of interest" description="Disordered" evidence="11">
    <location>
        <begin position="263"/>
        <end position="309"/>
    </location>
</feature>